<dbReference type="Gene3D" id="2.40.50.40">
    <property type="match status" value="1"/>
</dbReference>
<name>A0A8H6CUL4_9HYPO</name>
<evidence type="ECO:0000256" key="1">
    <source>
        <dbReference type="ARBA" id="ARBA00011353"/>
    </source>
</evidence>
<feature type="domain" description="Chromo" evidence="3">
    <location>
        <begin position="429"/>
        <end position="472"/>
    </location>
</feature>
<dbReference type="PROSITE" id="PS50090">
    <property type="entry name" value="MYB_LIKE"/>
    <property type="match status" value="1"/>
</dbReference>
<feature type="compositionally biased region" description="Polar residues" evidence="2">
    <location>
        <begin position="358"/>
        <end position="375"/>
    </location>
</feature>
<feature type="domain" description="Myb-like" evidence="4">
    <location>
        <begin position="366"/>
        <end position="415"/>
    </location>
</feature>
<feature type="compositionally biased region" description="Pro residues" evidence="2">
    <location>
        <begin position="67"/>
        <end position="79"/>
    </location>
</feature>
<dbReference type="SUPFAM" id="SSF46689">
    <property type="entry name" value="Homeodomain-like"/>
    <property type="match status" value="1"/>
</dbReference>
<feature type="compositionally biased region" description="Basic residues" evidence="2">
    <location>
        <begin position="347"/>
        <end position="357"/>
    </location>
</feature>
<comment type="subunit">
    <text evidence="1">Component of the NuA4 histone acetyltransferase complex.</text>
</comment>
<dbReference type="InterPro" id="IPR009057">
    <property type="entry name" value="Homeodomain-like_sf"/>
</dbReference>
<feature type="region of interest" description="Disordered" evidence="2">
    <location>
        <begin position="344"/>
        <end position="375"/>
    </location>
</feature>
<gene>
    <name evidence="5" type="ORF">FGLOB1_14480</name>
</gene>
<proteinExistence type="predicted"/>
<dbReference type="SUPFAM" id="SSF54160">
    <property type="entry name" value="Chromo domain-like"/>
    <property type="match status" value="1"/>
</dbReference>
<evidence type="ECO:0000313" key="6">
    <source>
        <dbReference type="Proteomes" id="UP000532311"/>
    </source>
</evidence>
<dbReference type="SMART" id="SM00298">
    <property type="entry name" value="CHROMO"/>
    <property type="match status" value="1"/>
</dbReference>
<keyword evidence="6" id="KW-1185">Reference proteome</keyword>
<accession>A0A8H6CUL4</accession>
<dbReference type="InterPro" id="IPR023780">
    <property type="entry name" value="Chromo_domain"/>
</dbReference>
<evidence type="ECO:0000259" key="4">
    <source>
        <dbReference type="PROSITE" id="PS50090"/>
    </source>
</evidence>
<sequence>MLATSRQEKHANINLDRAIFFSPNTLKHSQSTTPRHLPFSQLPPSSPVPVSQSPRPAQYLSRSARPLLPPKPPTLPPKPNRTSYPQSLANTAHLPPIPLHQSLKAASPTPPFRQGEFERITHESLPTPDFSSLTHATKAETLADRVPTLLPTAESPINHHGAGYLNVGFSPQHVRLRTGDSPDSTRHGSDARQRQTTFFNYTKSAQYFAQYFASEDRHDDSDYDERIQCRKRCQSVAAIDAYASDREAVRGELKHAMRSSCPPRCPEEGDGNIFGDLRQSNETQQPCAYFEEFPIHQAMLKCVRIGDETTFCVTGFCEEISHPCLAPDATDSVRIELSSATFEMRSRGTRKRQKLSPRKQQPSSLSTNRSRKSWTSAEDRTIMILKQAGKGWPEIAAALPERTEAAVRARYFGKLAKVAGPTIEDQDEFEVEALLARRKGSRTEYLVQWKGYPDEENSWVAQDDISTELVIEYERNHAIHGGLFSGISLLKQDRRGGDDNKYLVQFRGRPSEENMWVWKAEKG</sequence>
<dbReference type="GO" id="GO:0006338">
    <property type="term" value="P:chromatin remodeling"/>
    <property type="evidence" value="ECO:0007669"/>
    <property type="project" value="UniProtKB-ARBA"/>
</dbReference>
<dbReference type="CDD" id="cd00167">
    <property type="entry name" value="SANT"/>
    <property type="match status" value="1"/>
</dbReference>
<dbReference type="Pfam" id="PF00385">
    <property type="entry name" value="Chromo"/>
    <property type="match status" value="1"/>
</dbReference>
<evidence type="ECO:0000313" key="5">
    <source>
        <dbReference type="EMBL" id="KAF5692802.1"/>
    </source>
</evidence>
<dbReference type="PROSITE" id="PS50013">
    <property type="entry name" value="CHROMO_2"/>
    <property type="match status" value="1"/>
</dbReference>
<evidence type="ECO:0000256" key="2">
    <source>
        <dbReference type="SAM" id="MobiDB-lite"/>
    </source>
</evidence>
<dbReference type="Proteomes" id="UP000532311">
    <property type="component" value="Unassembled WGS sequence"/>
</dbReference>
<evidence type="ECO:0008006" key="7">
    <source>
        <dbReference type="Google" id="ProtNLM"/>
    </source>
</evidence>
<dbReference type="EMBL" id="JAAQPF010001157">
    <property type="protein sequence ID" value="KAF5692802.1"/>
    <property type="molecule type" value="Genomic_DNA"/>
</dbReference>
<feature type="region of interest" description="Disordered" evidence="2">
    <location>
        <begin position="26"/>
        <end position="94"/>
    </location>
</feature>
<dbReference type="InterPro" id="IPR000953">
    <property type="entry name" value="Chromo/chromo_shadow_dom"/>
</dbReference>
<dbReference type="InterPro" id="IPR001005">
    <property type="entry name" value="SANT/Myb"/>
</dbReference>
<reference evidence="5 6" key="1">
    <citation type="submission" date="2020-05" db="EMBL/GenBank/DDBJ databases">
        <title>Identification and distribution of gene clusters putatively required for synthesis of sphingolipid metabolism inhibitors in phylogenetically diverse species of the filamentous fungus Fusarium.</title>
        <authorList>
            <person name="Kim H.-S."/>
            <person name="Busman M."/>
            <person name="Brown D.W."/>
            <person name="Divon H."/>
            <person name="Uhlig S."/>
            <person name="Proctor R.H."/>
        </authorList>
    </citation>
    <scope>NUCLEOTIDE SEQUENCE [LARGE SCALE GENOMIC DNA]</scope>
    <source>
        <strain evidence="5 6">NRRL 26131</strain>
    </source>
</reference>
<dbReference type="AlphaFoldDB" id="A0A8H6CUL4"/>
<organism evidence="5 6">
    <name type="scientific">Fusarium globosum</name>
    <dbReference type="NCBI Taxonomy" id="78864"/>
    <lineage>
        <taxon>Eukaryota</taxon>
        <taxon>Fungi</taxon>
        <taxon>Dikarya</taxon>
        <taxon>Ascomycota</taxon>
        <taxon>Pezizomycotina</taxon>
        <taxon>Sordariomycetes</taxon>
        <taxon>Hypocreomycetidae</taxon>
        <taxon>Hypocreales</taxon>
        <taxon>Nectriaceae</taxon>
        <taxon>Fusarium</taxon>
        <taxon>Fusarium fujikuroi species complex</taxon>
    </lineage>
</organism>
<feature type="compositionally biased region" description="Polar residues" evidence="2">
    <location>
        <begin position="80"/>
        <end position="90"/>
    </location>
</feature>
<dbReference type="Gene3D" id="1.10.10.60">
    <property type="entry name" value="Homeodomain-like"/>
    <property type="match status" value="1"/>
</dbReference>
<dbReference type="InterPro" id="IPR016197">
    <property type="entry name" value="Chromo-like_dom_sf"/>
</dbReference>
<comment type="caution">
    <text evidence="5">The sequence shown here is derived from an EMBL/GenBank/DDBJ whole genome shotgun (WGS) entry which is preliminary data.</text>
</comment>
<protein>
    <recommendedName>
        <fullName evidence="7">Chromo domain-containing protein</fullName>
    </recommendedName>
</protein>
<feature type="compositionally biased region" description="Low complexity" evidence="2">
    <location>
        <begin position="37"/>
        <end position="56"/>
    </location>
</feature>
<evidence type="ECO:0000259" key="3">
    <source>
        <dbReference type="PROSITE" id="PS50013"/>
    </source>
</evidence>